<organism evidence="5 6">
    <name type="scientific">Geodermatophilus amargosae</name>
    <dbReference type="NCBI Taxonomy" id="1296565"/>
    <lineage>
        <taxon>Bacteria</taxon>
        <taxon>Bacillati</taxon>
        <taxon>Actinomycetota</taxon>
        <taxon>Actinomycetes</taxon>
        <taxon>Geodermatophilales</taxon>
        <taxon>Geodermatophilaceae</taxon>
        <taxon>Geodermatophilus</taxon>
    </lineage>
</organism>
<dbReference type="SUPFAM" id="SSF46894">
    <property type="entry name" value="C-terminal effector domain of the bipartite response regulators"/>
    <property type="match status" value="1"/>
</dbReference>
<keyword evidence="2 3" id="KW-0238">DNA-binding</keyword>
<dbReference type="InterPro" id="IPR011990">
    <property type="entry name" value="TPR-like_helical_dom_sf"/>
</dbReference>
<dbReference type="SMART" id="SM01043">
    <property type="entry name" value="BTAD"/>
    <property type="match status" value="1"/>
</dbReference>
<sequence>MRGVRIGWLGPLEVTDDGRTVPVPGTRLRRLLLRLAADPGAWVSGGALTAAVWPDEVPADPANALQSLVSRLRRTLGDPALVVQSLAGYRLTVAPDDVDAVRFTRLVTAAQGTADALPLLDEALSLWRGRPLEEDDSPDAAGPRAALEELRVAARRERAARLVAAGRAAEALADLEELTAAQPLREDLAAVLLDALASAGRPAEGLAAYERLRTALADGVGTDPSPALRERHLALLRLGERPVRPAGNLRAAVTSFVGRDDDVARLRARLAAGRLVTVVGAGGAGKTRLAGEVAAGLLADAGRPGAVPDVTDGVWLVELAPVTDPAAVAQAVLDALGLREVALPDQSPDRRRGDARARLLQRLREARCLLVVDNCEHLVDAAADLVADLLGRCPGVRVLATSREPLGVDGETLHPLGPLAVPSDGASPAEAAASPAVRLLLDRARAVSADVSADAAVVEVVRRLDGLPLAIELAAARMRVLTPAEVAARLADRFRLLTGGRRTAAPRHRTLRAVVEWSWDLLDAREREVAEHFSVFASGATEDAVAAVCPSWRSGADAGDLADVLSALVDKSLLVALHTADGTRFRMLETLREYGAERLAEDGRGVTACAAHARWFAALVAAADPRLRGPEQLAALRLLDTEHDDVLLALRRLVDGGDAAAALGLVVDLTWYWTLRESERESARWTGAVLALPGAREHPLAPFAEAMQAMATISAAPDPGRPAALRAISRRVGPVASLRPALALFGPMLLLLAGAPDEAAPLLDAVRTAPDPWVRAAGRLVRMAFAENDGDLAALRTETSAGLADWEHLGDRWGIGSLLSVRGLVRTLDGDLAGAAADLERAQVLVRELGGTSDHLLVTMRLADLRLRAGDLDGARRHLATMRGDRSLGSVVVLRSVLVNATAGSIALAARDTDGVRAAYDELGTVLAGMSEPAPHAGQVHAVGHAAAGGLALHLGDVAAAGAHVRAAHRFGVHTTDRPVLAAVGLVAAGWAHAVGASREAAVVLGAAARLRGSGDVTNPVLAALTATLRDALGPEFDVAHAEGLALDAAAATARLDPDRITTALAQA</sequence>
<dbReference type="PROSITE" id="PS51755">
    <property type="entry name" value="OMPR_PHOB"/>
    <property type="match status" value="1"/>
</dbReference>
<reference evidence="6" key="1">
    <citation type="submission" date="2016-10" db="EMBL/GenBank/DDBJ databases">
        <authorList>
            <person name="Varghese N."/>
            <person name="Submissions S."/>
        </authorList>
    </citation>
    <scope>NUCLEOTIDE SEQUENCE [LARGE SCALE GENOMIC DNA]</scope>
    <source>
        <strain evidence="6">DSM 46136</strain>
    </source>
</reference>
<dbReference type="GO" id="GO:0003677">
    <property type="term" value="F:DNA binding"/>
    <property type="evidence" value="ECO:0007669"/>
    <property type="project" value="UniProtKB-UniRule"/>
</dbReference>
<dbReference type="PANTHER" id="PTHR47691">
    <property type="entry name" value="REGULATOR-RELATED"/>
    <property type="match status" value="1"/>
</dbReference>
<dbReference type="InterPro" id="IPR049052">
    <property type="entry name" value="nSTAND1"/>
</dbReference>
<protein>
    <submittedName>
        <fullName evidence="5">Predicted ATPase</fullName>
    </submittedName>
</protein>
<feature type="DNA-binding region" description="OmpR/PhoB-type" evidence="3">
    <location>
        <begin position="1"/>
        <end position="93"/>
    </location>
</feature>
<dbReference type="Gene3D" id="1.25.40.10">
    <property type="entry name" value="Tetratricopeptide repeat domain"/>
    <property type="match status" value="1"/>
</dbReference>
<dbReference type="OrthoDB" id="3194665at2"/>
<keyword evidence="6" id="KW-1185">Reference proteome</keyword>
<dbReference type="InterPro" id="IPR058852">
    <property type="entry name" value="HTH_77"/>
</dbReference>
<dbReference type="GO" id="GO:0006355">
    <property type="term" value="P:regulation of DNA-templated transcription"/>
    <property type="evidence" value="ECO:0007669"/>
    <property type="project" value="InterPro"/>
</dbReference>
<dbReference type="SUPFAM" id="SSF52540">
    <property type="entry name" value="P-loop containing nucleoside triphosphate hydrolases"/>
    <property type="match status" value="1"/>
</dbReference>
<dbReference type="SMART" id="SM00862">
    <property type="entry name" value="Trans_reg_C"/>
    <property type="match status" value="1"/>
</dbReference>
<dbReference type="AlphaFoldDB" id="A0A1I7CYV3"/>
<dbReference type="PANTHER" id="PTHR47691:SF3">
    <property type="entry name" value="HTH-TYPE TRANSCRIPTIONAL REGULATOR RV0890C-RELATED"/>
    <property type="match status" value="1"/>
</dbReference>
<dbReference type="Pfam" id="PF25872">
    <property type="entry name" value="HTH_77"/>
    <property type="match status" value="1"/>
</dbReference>
<dbReference type="InterPro" id="IPR001867">
    <property type="entry name" value="OmpR/PhoB-type_DNA-bd"/>
</dbReference>
<feature type="domain" description="OmpR/PhoB-type" evidence="4">
    <location>
        <begin position="1"/>
        <end position="93"/>
    </location>
</feature>
<evidence type="ECO:0000256" key="2">
    <source>
        <dbReference type="ARBA" id="ARBA00023125"/>
    </source>
</evidence>
<dbReference type="STRING" id="1296565.SAMN05660657_05052"/>
<dbReference type="PRINTS" id="PR00364">
    <property type="entry name" value="DISEASERSIST"/>
</dbReference>
<accession>A0A1I7CYV3</accession>
<evidence type="ECO:0000313" key="5">
    <source>
        <dbReference type="EMBL" id="SFU04600.1"/>
    </source>
</evidence>
<name>A0A1I7CYV3_9ACTN</name>
<evidence type="ECO:0000256" key="3">
    <source>
        <dbReference type="PROSITE-ProRule" id="PRU01091"/>
    </source>
</evidence>
<dbReference type="Pfam" id="PF00486">
    <property type="entry name" value="Trans_reg_C"/>
    <property type="match status" value="1"/>
</dbReference>
<dbReference type="SUPFAM" id="SSF48452">
    <property type="entry name" value="TPR-like"/>
    <property type="match status" value="1"/>
</dbReference>
<dbReference type="Proteomes" id="UP000199546">
    <property type="component" value="Unassembled WGS sequence"/>
</dbReference>
<dbReference type="InterPro" id="IPR005158">
    <property type="entry name" value="BTAD"/>
</dbReference>
<dbReference type="InterPro" id="IPR016032">
    <property type="entry name" value="Sig_transdc_resp-reg_C-effctor"/>
</dbReference>
<dbReference type="GO" id="GO:0000160">
    <property type="term" value="P:phosphorelay signal transduction system"/>
    <property type="evidence" value="ECO:0007669"/>
    <property type="project" value="InterPro"/>
</dbReference>
<evidence type="ECO:0000256" key="1">
    <source>
        <dbReference type="ARBA" id="ARBA00005820"/>
    </source>
</evidence>
<gene>
    <name evidence="5" type="ORF">SAMN05660657_05052</name>
</gene>
<dbReference type="EMBL" id="FPBA01000029">
    <property type="protein sequence ID" value="SFU04600.1"/>
    <property type="molecule type" value="Genomic_DNA"/>
</dbReference>
<proteinExistence type="inferred from homology"/>
<evidence type="ECO:0000259" key="4">
    <source>
        <dbReference type="PROSITE" id="PS51755"/>
    </source>
</evidence>
<comment type="similarity">
    <text evidence="1">Belongs to the AfsR/DnrI/RedD regulatory family.</text>
</comment>
<dbReference type="InterPro" id="IPR027417">
    <property type="entry name" value="P-loop_NTPase"/>
</dbReference>
<dbReference type="Gene3D" id="1.10.10.10">
    <property type="entry name" value="Winged helix-like DNA-binding domain superfamily/Winged helix DNA-binding domain"/>
    <property type="match status" value="1"/>
</dbReference>
<dbReference type="InterPro" id="IPR036388">
    <property type="entry name" value="WH-like_DNA-bd_sf"/>
</dbReference>
<evidence type="ECO:0000313" key="6">
    <source>
        <dbReference type="Proteomes" id="UP000199546"/>
    </source>
</evidence>
<dbReference type="Pfam" id="PF03704">
    <property type="entry name" value="BTAD"/>
    <property type="match status" value="1"/>
</dbReference>
<dbReference type="Pfam" id="PF20703">
    <property type="entry name" value="nSTAND1"/>
    <property type="match status" value="1"/>
</dbReference>